<evidence type="ECO:0000313" key="10">
    <source>
        <dbReference type="EMBL" id="KAK2611568.1"/>
    </source>
</evidence>
<dbReference type="GO" id="GO:0004497">
    <property type="term" value="F:monooxygenase activity"/>
    <property type="evidence" value="ECO:0007669"/>
    <property type="project" value="UniProtKB-KW"/>
</dbReference>
<feature type="binding site" description="axial binding residue" evidence="8">
    <location>
        <position position="469"/>
    </location>
    <ligand>
        <name>heme</name>
        <dbReference type="ChEBI" id="CHEBI:30413"/>
    </ligand>
    <ligandPart>
        <name>Fe</name>
        <dbReference type="ChEBI" id="CHEBI:18248"/>
    </ligandPart>
</feature>
<keyword evidence="7 9" id="KW-0503">Monooxygenase</keyword>
<proteinExistence type="inferred from homology"/>
<reference evidence="10" key="1">
    <citation type="submission" date="2023-06" db="EMBL/GenBank/DDBJ databases">
        <authorList>
            <person name="Noh H."/>
        </authorList>
    </citation>
    <scope>NUCLEOTIDE SEQUENCE</scope>
    <source>
        <strain evidence="10">DUCC20226</strain>
    </source>
</reference>
<keyword evidence="5 9" id="KW-0560">Oxidoreductase</keyword>
<dbReference type="EMBL" id="JAUJFL010000002">
    <property type="protein sequence ID" value="KAK2611568.1"/>
    <property type="molecule type" value="Genomic_DNA"/>
</dbReference>
<dbReference type="PROSITE" id="PS00086">
    <property type="entry name" value="CYTOCHROME_P450"/>
    <property type="match status" value="1"/>
</dbReference>
<dbReference type="Gene3D" id="1.10.630.10">
    <property type="entry name" value="Cytochrome P450"/>
    <property type="match status" value="1"/>
</dbReference>
<dbReference type="AlphaFoldDB" id="A0AAD9SMA9"/>
<dbReference type="GO" id="GO:0016705">
    <property type="term" value="F:oxidoreductase activity, acting on paired donors, with incorporation or reduction of molecular oxygen"/>
    <property type="evidence" value="ECO:0007669"/>
    <property type="project" value="InterPro"/>
</dbReference>
<organism evidence="10 11">
    <name type="scientific">Phomopsis amygdali</name>
    <name type="common">Fusicoccum amygdali</name>
    <dbReference type="NCBI Taxonomy" id="1214568"/>
    <lineage>
        <taxon>Eukaryota</taxon>
        <taxon>Fungi</taxon>
        <taxon>Dikarya</taxon>
        <taxon>Ascomycota</taxon>
        <taxon>Pezizomycotina</taxon>
        <taxon>Sordariomycetes</taxon>
        <taxon>Sordariomycetidae</taxon>
        <taxon>Diaporthales</taxon>
        <taxon>Diaporthaceae</taxon>
        <taxon>Diaporthe</taxon>
    </lineage>
</organism>
<dbReference type="GO" id="GO:0020037">
    <property type="term" value="F:heme binding"/>
    <property type="evidence" value="ECO:0007669"/>
    <property type="project" value="InterPro"/>
</dbReference>
<evidence type="ECO:0000256" key="6">
    <source>
        <dbReference type="ARBA" id="ARBA00023004"/>
    </source>
</evidence>
<keyword evidence="11" id="KW-1185">Reference proteome</keyword>
<dbReference type="Pfam" id="PF00067">
    <property type="entry name" value="p450"/>
    <property type="match status" value="1"/>
</dbReference>
<comment type="cofactor">
    <cofactor evidence="1 8">
        <name>heme</name>
        <dbReference type="ChEBI" id="CHEBI:30413"/>
    </cofactor>
</comment>
<evidence type="ECO:0000256" key="3">
    <source>
        <dbReference type="ARBA" id="ARBA00022617"/>
    </source>
</evidence>
<evidence type="ECO:0000256" key="1">
    <source>
        <dbReference type="ARBA" id="ARBA00001971"/>
    </source>
</evidence>
<evidence type="ECO:0000256" key="7">
    <source>
        <dbReference type="ARBA" id="ARBA00023033"/>
    </source>
</evidence>
<keyword evidence="4 8" id="KW-0479">Metal-binding</keyword>
<evidence type="ECO:0000256" key="5">
    <source>
        <dbReference type="ARBA" id="ARBA00023002"/>
    </source>
</evidence>
<dbReference type="GO" id="GO:0005506">
    <property type="term" value="F:iron ion binding"/>
    <property type="evidence" value="ECO:0007669"/>
    <property type="project" value="InterPro"/>
</dbReference>
<dbReference type="InterPro" id="IPR001128">
    <property type="entry name" value="Cyt_P450"/>
</dbReference>
<dbReference type="CDD" id="cd11041">
    <property type="entry name" value="CYP503A1-like"/>
    <property type="match status" value="1"/>
</dbReference>
<dbReference type="PANTHER" id="PTHR46206:SF2">
    <property type="entry name" value="CYTOCHROME P450 MONOOXYGENASE AUSG-RELATED"/>
    <property type="match status" value="1"/>
</dbReference>
<dbReference type="Proteomes" id="UP001265746">
    <property type="component" value="Unassembled WGS sequence"/>
</dbReference>
<evidence type="ECO:0000256" key="2">
    <source>
        <dbReference type="ARBA" id="ARBA00010617"/>
    </source>
</evidence>
<keyword evidence="3 8" id="KW-0349">Heme</keyword>
<protein>
    <submittedName>
        <fullName evidence="10">Uncharacterized protein</fullName>
    </submittedName>
</protein>
<evidence type="ECO:0000256" key="9">
    <source>
        <dbReference type="RuleBase" id="RU000461"/>
    </source>
</evidence>
<dbReference type="InterPro" id="IPR017972">
    <property type="entry name" value="Cyt_P450_CS"/>
</dbReference>
<evidence type="ECO:0000256" key="8">
    <source>
        <dbReference type="PIRSR" id="PIRSR602403-1"/>
    </source>
</evidence>
<sequence>MPFRWQFEEGIGPVSITTPFEHHVSYLAPLLLFVMVLYHFNKQSSHAAPILNPKKRGELSHLSSVNRFMIGSKEVMTKGRSMYPDTPYRVYTDWGEALVLPPEFVNELKSHPDLDFMKVAQDDSHAYVPGWEPFKSDDKITTVVMKNLTKALNKSLTYNSIKILSRILTMPLSKEATVALQQGLTDSTEWHEIVPSRDILSLIARLSSRVFIGEELCRNEEWIKASSEYTTAAFTHGDNLRAWPRSLRPLVHWFMPEAKDVREKLDSARRALKPLLEQRQTRKAEAMAQGKRPPVYNDSLEWFEQEYTTAYDPAVAQITLSIVAIHTTSDLLQMTMYSVARHPELFTPLREEVIQVLGSHGLTKQALYDLKLMDSVIKEAQRMKPVLLATWRQKALKDVKLSNAYVVRKGTRILVSSTHMQESQYYDEPDRFDGYRFLGMRETPGKDKMAHLVSTSEQHLGFGHGQHACPGRFFATNEIKIALCHLLLKYDWKLPEGHDPKILAIGMSLIPDPSGKLLMRRRKEELDLDALNC</sequence>
<evidence type="ECO:0000256" key="4">
    <source>
        <dbReference type="ARBA" id="ARBA00022723"/>
    </source>
</evidence>
<dbReference type="InterPro" id="IPR002403">
    <property type="entry name" value="Cyt_P450_E_grp-IV"/>
</dbReference>
<dbReference type="SUPFAM" id="SSF48264">
    <property type="entry name" value="Cytochrome P450"/>
    <property type="match status" value="1"/>
</dbReference>
<accession>A0AAD9SMA9</accession>
<evidence type="ECO:0000313" key="11">
    <source>
        <dbReference type="Proteomes" id="UP001265746"/>
    </source>
</evidence>
<dbReference type="InterPro" id="IPR036396">
    <property type="entry name" value="Cyt_P450_sf"/>
</dbReference>
<comment type="caution">
    <text evidence="10">The sequence shown here is derived from an EMBL/GenBank/DDBJ whole genome shotgun (WGS) entry which is preliminary data.</text>
</comment>
<keyword evidence="6 8" id="KW-0408">Iron</keyword>
<comment type="similarity">
    <text evidence="2 9">Belongs to the cytochrome P450 family.</text>
</comment>
<dbReference type="PRINTS" id="PR00465">
    <property type="entry name" value="EP450IV"/>
</dbReference>
<gene>
    <name evidence="10" type="ORF">N8I77_004901</name>
</gene>
<dbReference type="PANTHER" id="PTHR46206">
    <property type="entry name" value="CYTOCHROME P450"/>
    <property type="match status" value="1"/>
</dbReference>
<name>A0AAD9SMA9_PHOAM</name>